<dbReference type="GO" id="GO:0004668">
    <property type="term" value="F:protein-arginine deiminase activity"/>
    <property type="evidence" value="ECO:0007669"/>
    <property type="project" value="InterPro"/>
</dbReference>
<dbReference type="GO" id="GO:0009446">
    <property type="term" value="P:putrescine biosynthetic process"/>
    <property type="evidence" value="ECO:0007669"/>
    <property type="project" value="InterPro"/>
</dbReference>
<dbReference type="Pfam" id="PF04371">
    <property type="entry name" value="PAD_porph"/>
    <property type="match status" value="1"/>
</dbReference>
<dbReference type="RefSeq" id="WP_108974345.1">
    <property type="nucleotide sequence ID" value="NZ_BFBB01000003.1"/>
</dbReference>
<dbReference type="Proteomes" id="UP000245133">
    <property type="component" value="Unassembled WGS sequence"/>
</dbReference>
<sequence>MILDKETNTLFFSKKIIENHKEDWNRIQNSITVNFHLLDQTNDIWVRDFMPIQIDHKRFVSFSYLPSYLKNDPELITNQKEVCQYLEINPVYSSIKIDGGNIVKGKKRVIILDRIFQENAERTPQSLIKEIERLLEAEVFIFPTEKDDFLGHADGMLRFIDDSTILINDLNVYPRSIRRLIERAINSNNLDYIEIPCKPERDEISAKGFYINYLEFRNFIYLPIFDNMEKENEEAIATVSGIFPDRTIIPILLTTIAKEGGLLNCISWSCFSSNHHIREAI</sequence>
<proteinExistence type="predicted"/>
<evidence type="ECO:0000256" key="1">
    <source>
        <dbReference type="ARBA" id="ARBA00022801"/>
    </source>
</evidence>
<comment type="caution">
    <text evidence="2">The sequence shown here is derived from an EMBL/GenBank/DDBJ whole genome shotgun (WGS) entry which is preliminary data.</text>
</comment>
<dbReference type="AlphaFoldDB" id="A0A2P2DXS9"/>
<evidence type="ECO:0000313" key="2">
    <source>
        <dbReference type="EMBL" id="GBF49445.1"/>
    </source>
</evidence>
<protein>
    <recommendedName>
        <fullName evidence="4">Peptidyl-arginine deiminase</fullName>
    </recommendedName>
</protein>
<dbReference type="EMBL" id="BFBB01000003">
    <property type="protein sequence ID" value="GBF49445.1"/>
    <property type="molecule type" value="Genomic_DNA"/>
</dbReference>
<dbReference type="Gene3D" id="3.75.10.10">
    <property type="entry name" value="L-arginine/glycine Amidinotransferase, Chain A"/>
    <property type="match status" value="1"/>
</dbReference>
<dbReference type="InterPro" id="IPR007466">
    <property type="entry name" value="Peptidyl-Arg-deiminase_porph"/>
</dbReference>
<dbReference type="PANTHER" id="PTHR31377:SF0">
    <property type="entry name" value="AGMATINE DEIMINASE-RELATED"/>
    <property type="match status" value="1"/>
</dbReference>
<evidence type="ECO:0008006" key="4">
    <source>
        <dbReference type="Google" id="ProtNLM"/>
    </source>
</evidence>
<reference evidence="2 3" key="1">
    <citation type="submission" date="2018-02" db="EMBL/GenBank/DDBJ databases">
        <title>Novel Leptospira species isolated from soil and water in Japan.</title>
        <authorList>
            <person name="Nakao R."/>
            <person name="Masuzawa T."/>
        </authorList>
    </citation>
    <scope>NUCLEOTIDE SEQUENCE [LARGE SCALE GENOMIC DNA]</scope>
    <source>
        <strain evidence="2 3">YH101</strain>
    </source>
</reference>
<name>A0A2P2DXS9_9LEPT</name>
<dbReference type="SUPFAM" id="SSF55909">
    <property type="entry name" value="Pentein"/>
    <property type="match status" value="1"/>
</dbReference>
<keyword evidence="1" id="KW-0378">Hydrolase</keyword>
<gene>
    <name evidence="2" type="ORF">LPTSP4_09580</name>
</gene>
<dbReference type="PANTHER" id="PTHR31377">
    <property type="entry name" value="AGMATINE DEIMINASE-RELATED"/>
    <property type="match status" value="1"/>
</dbReference>
<dbReference type="OrthoDB" id="7871381at2"/>
<organism evidence="2 3">
    <name type="scientific">Leptospira ryugenii</name>
    <dbReference type="NCBI Taxonomy" id="1917863"/>
    <lineage>
        <taxon>Bacteria</taxon>
        <taxon>Pseudomonadati</taxon>
        <taxon>Spirochaetota</taxon>
        <taxon>Spirochaetia</taxon>
        <taxon>Leptospirales</taxon>
        <taxon>Leptospiraceae</taxon>
        <taxon>Leptospira</taxon>
    </lineage>
</organism>
<evidence type="ECO:0000313" key="3">
    <source>
        <dbReference type="Proteomes" id="UP000245133"/>
    </source>
</evidence>
<keyword evidence="3" id="KW-1185">Reference proteome</keyword>
<accession>A0A2P2DXS9</accession>